<protein>
    <submittedName>
        <fullName evidence="1">Uncharacterized protein</fullName>
    </submittedName>
</protein>
<accession>A0ACC1R995</accession>
<dbReference type="Proteomes" id="UP001148737">
    <property type="component" value="Unassembled WGS sequence"/>
</dbReference>
<evidence type="ECO:0000313" key="1">
    <source>
        <dbReference type="EMBL" id="KAJ3499330.1"/>
    </source>
</evidence>
<comment type="caution">
    <text evidence="1">The sequence shown here is derived from an EMBL/GenBank/DDBJ whole genome shotgun (WGS) entry which is preliminary data.</text>
</comment>
<organism evidence="1 2">
    <name type="scientific">Lecanicillium saksenae</name>
    <dbReference type="NCBI Taxonomy" id="468837"/>
    <lineage>
        <taxon>Eukaryota</taxon>
        <taxon>Fungi</taxon>
        <taxon>Dikarya</taxon>
        <taxon>Ascomycota</taxon>
        <taxon>Pezizomycotina</taxon>
        <taxon>Sordariomycetes</taxon>
        <taxon>Hypocreomycetidae</taxon>
        <taxon>Hypocreales</taxon>
        <taxon>Cordycipitaceae</taxon>
        <taxon>Lecanicillium</taxon>
    </lineage>
</organism>
<evidence type="ECO:0000313" key="2">
    <source>
        <dbReference type="Proteomes" id="UP001148737"/>
    </source>
</evidence>
<reference evidence="1" key="1">
    <citation type="submission" date="2022-07" db="EMBL/GenBank/DDBJ databases">
        <title>Genome Sequence of Lecanicillium saksenae.</title>
        <authorList>
            <person name="Buettner E."/>
        </authorList>
    </citation>
    <scope>NUCLEOTIDE SEQUENCE</scope>
    <source>
        <strain evidence="1">VT-O1</strain>
    </source>
</reference>
<dbReference type="EMBL" id="JANAKD010000014">
    <property type="protein sequence ID" value="KAJ3499330.1"/>
    <property type="molecule type" value="Genomic_DNA"/>
</dbReference>
<keyword evidence="2" id="KW-1185">Reference proteome</keyword>
<sequence length="364" mass="39850">MAGTPSRSLRDAAGGITQIGGHKAEKRKAKNPAPVCLTKALSEVAQDFPNVVIEDVATFAKRSIATRRAEADGAGKVKRPLNAFMLYRKAYQDIAKTQCTRNNHQQVSTICGASWKSWEAPNVVAHFKHLASVERQLHEEAFPAYKYDPMQTKRPKDGMEQDTNACQVSDGEPGYRPRRSGRQRPARGASRLRTSLPLDAPDQHHSLPVLHTQPRGSTWLPYQNLPLQDWYTHGSGAATSSQHAAQGTVQDVGDTGVGVSYGCAVSGLHFQPYPPLIDPQLDPSLQSETPGSHYDQFLGVNDTLSDWMSMGDIHNAPVSPMPDLDITGAHSAYLRGSEGDWQVEQLEDGSHFSDWMMQAGNGDQ</sequence>
<name>A0ACC1R995_9HYPO</name>
<gene>
    <name evidence="1" type="ORF">NLG97_g426</name>
</gene>
<proteinExistence type="predicted"/>